<reference evidence="4 5" key="1">
    <citation type="submission" date="2021-12" db="EMBL/GenBank/DDBJ databases">
        <title>Complete genome sequence of Phytobacter diazotrophicus TA9734.</title>
        <authorList>
            <person name="Kubota H."/>
            <person name="Nakayama Y."/>
            <person name="Ariyoshi T."/>
        </authorList>
    </citation>
    <scope>NUCLEOTIDE SEQUENCE [LARGE SCALE GENOMIC DNA]</scope>
    <source>
        <strain evidence="4 5">TA9734</strain>
    </source>
</reference>
<dbReference type="EMBL" id="AP025334">
    <property type="protein sequence ID" value="BDD50463.1"/>
    <property type="molecule type" value="Genomic_DNA"/>
</dbReference>
<evidence type="ECO:0000313" key="5">
    <source>
        <dbReference type="Proteomes" id="UP001320460"/>
    </source>
</evidence>
<dbReference type="PANTHER" id="PTHR34580">
    <property type="match status" value="1"/>
</dbReference>
<dbReference type="Pfam" id="PF25583">
    <property type="entry name" value="WCX"/>
    <property type="match status" value="1"/>
</dbReference>
<feature type="domain" description="HTH deoR-type" evidence="3">
    <location>
        <begin position="7"/>
        <end position="62"/>
    </location>
</feature>
<dbReference type="PROSITE" id="PS51000">
    <property type="entry name" value="HTH_DEOR_2"/>
    <property type="match status" value="1"/>
</dbReference>
<evidence type="ECO:0000256" key="1">
    <source>
        <dbReference type="ARBA" id="ARBA00023015"/>
    </source>
</evidence>
<dbReference type="InterPro" id="IPR001034">
    <property type="entry name" value="DeoR_HTH"/>
</dbReference>
<organism evidence="4 5">
    <name type="scientific">Phytobacter diazotrophicus</name>
    <dbReference type="NCBI Taxonomy" id="395631"/>
    <lineage>
        <taxon>Bacteria</taxon>
        <taxon>Pseudomonadati</taxon>
        <taxon>Pseudomonadota</taxon>
        <taxon>Gammaproteobacteria</taxon>
        <taxon>Enterobacterales</taxon>
        <taxon>Enterobacteriaceae</taxon>
        <taxon>Phytobacter</taxon>
    </lineage>
</organism>
<dbReference type="PANTHER" id="PTHR34580:SF1">
    <property type="entry name" value="PROTEIN PAFC"/>
    <property type="match status" value="1"/>
</dbReference>
<evidence type="ECO:0000256" key="2">
    <source>
        <dbReference type="ARBA" id="ARBA00023163"/>
    </source>
</evidence>
<dbReference type="RefSeq" id="WP_125124317.1">
    <property type="nucleotide sequence ID" value="NZ_AP025334.1"/>
</dbReference>
<protein>
    <recommendedName>
        <fullName evidence="3">HTH deoR-type domain-containing protein</fullName>
    </recommendedName>
</protein>
<dbReference type="InterPro" id="IPR036390">
    <property type="entry name" value="WH_DNA-bd_sf"/>
</dbReference>
<dbReference type="Pfam" id="PF08220">
    <property type="entry name" value="HTH_DeoR"/>
    <property type="match status" value="1"/>
</dbReference>
<proteinExistence type="predicted"/>
<dbReference type="InterPro" id="IPR051534">
    <property type="entry name" value="CBASS_pafABC_assoc_protein"/>
</dbReference>
<dbReference type="InterPro" id="IPR057727">
    <property type="entry name" value="WCX_dom"/>
</dbReference>
<name>A0ABN6LSU5_9ENTR</name>
<dbReference type="InterPro" id="IPR026881">
    <property type="entry name" value="WYL_dom"/>
</dbReference>
<dbReference type="SMART" id="SM00420">
    <property type="entry name" value="HTH_DEOR"/>
    <property type="match status" value="1"/>
</dbReference>
<keyword evidence="2" id="KW-0804">Transcription</keyword>
<evidence type="ECO:0000313" key="4">
    <source>
        <dbReference type="EMBL" id="BDD50463.1"/>
    </source>
</evidence>
<accession>A0ABN6LSU5</accession>
<gene>
    <name evidence="4" type="ORF">PDTA9734_19500</name>
</gene>
<dbReference type="Proteomes" id="UP001320460">
    <property type="component" value="Chromosome"/>
</dbReference>
<dbReference type="SUPFAM" id="SSF46785">
    <property type="entry name" value="Winged helix' DNA-binding domain"/>
    <property type="match status" value="1"/>
</dbReference>
<evidence type="ECO:0000259" key="3">
    <source>
        <dbReference type="PROSITE" id="PS51000"/>
    </source>
</evidence>
<keyword evidence="1" id="KW-0805">Transcription regulation</keyword>
<dbReference type="Pfam" id="PF13280">
    <property type="entry name" value="WYL"/>
    <property type="match status" value="1"/>
</dbReference>
<sequence length="312" mass="35404">MDKHDKLGYRLGLILTRLNNGESIAVRELSEEFNVCEKTIRRDLTQRLAYLGLIRLAGRYRLPEGVLGQRSNTDLRHFTRILGIEDLFPRWDDRLLNILLGNTANNPFLIKQRAYENCGAFMSTLNTLSDAIRDRKKISFSYKEKNFQLIEPYRLVSERGLWYLAAQDDGVLKSFVLSAVKQVIISNASFQVSLAVQQQIEDAESIWYGDNLTEVLISVSAKAAPWSLRRALLPGQEVIHTSQSGGVLVISRIAHPSQIIPLVKYWIPEVEVIQPASIRNQIIDDICRAFKRYSSTDDGSSTGRYNEEDTAS</sequence>
<dbReference type="PROSITE" id="PS52050">
    <property type="entry name" value="WYL"/>
    <property type="match status" value="1"/>
</dbReference>
<keyword evidence="5" id="KW-1185">Reference proteome</keyword>